<name>A0A2S6HJF3_9FIRM</name>
<dbReference type="PANTHER" id="PTHR30352:SF2">
    <property type="entry name" value="ANAEROBIC RIBONUCLEOSIDE-TRIPHOSPHATE REDUCTASE-ACTIVATING PROTEIN"/>
    <property type="match status" value="1"/>
</dbReference>
<dbReference type="EC" id="1.97.1.-" evidence="12"/>
<evidence type="ECO:0000256" key="9">
    <source>
        <dbReference type="ARBA" id="ARBA00023004"/>
    </source>
</evidence>
<evidence type="ECO:0000313" key="13">
    <source>
        <dbReference type="EMBL" id="PPK77599.1"/>
    </source>
</evidence>
<evidence type="ECO:0000256" key="6">
    <source>
        <dbReference type="ARBA" id="ARBA00022691"/>
    </source>
</evidence>
<evidence type="ECO:0000256" key="7">
    <source>
        <dbReference type="ARBA" id="ARBA00022723"/>
    </source>
</evidence>
<dbReference type="Gene3D" id="3.20.20.70">
    <property type="entry name" value="Aldolase class I"/>
    <property type="match status" value="1"/>
</dbReference>
<keyword evidence="6" id="KW-0949">S-adenosyl-L-methionine</keyword>
<proteinExistence type="inferred from homology"/>
<dbReference type="CDD" id="cd01335">
    <property type="entry name" value="Radical_SAM"/>
    <property type="match status" value="1"/>
</dbReference>
<gene>
    <name evidence="13" type="ORF">BXY41_116144</name>
</gene>
<dbReference type="GO" id="GO:0004748">
    <property type="term" value="F:ribonucleoside-diphosphate reductase activity, thioredoxin disulfide as acceptor"/>
    <property type="evidence" value="ECO:0007669"/>
    <property type="project" value="TreeGrafter"/>
</dbReference>
<comment type="function">
    <text evidence="2 12">Activation of anaerobic ribonucleoside-triphosphate reductase under anaerobic conditions by generation of an organic free radical, using S-adenosylmethionine and reduced flavodoxin as cosubstrates to produce 5'-deoxy-adenosine.</text>
</comment>
<keyword evidence="10" id="KW-0411">Iron-sulfur</keyword>
<dbReference type="InterPro" id="IPR058240">
    <property type="entry name" value="rSAM_sf"/>
</dbReference>
<evidence type="ECO:0000256" key="3">
    <source>
        <dbReference type="ARBA" id="ARBA00009777"/>
    </source>
</evidence>
<comment type="similarity">
    <text evidence="3 12">Belongs to the organic radical-activating enzymes family.</text>
</comment>
<dbReference type="AlphaFoldDB" id="A0A2S6HJF3"/>
<dbReference type="InterPro" id="IPR007197">
    <property type="entry name" value="rSAM"/>
</dbReference>
<dbReference type="PANTHER" id="PTHR30352">
    <property type="entry name" value="PYRUVATE FORMATE-LYASE-ACTIVATING ENZYME"/>
    <property type="match status" value="1"/>
</dbReference>
<organism evidence="13 14">
    <name type="scientific">Lacrimispora xylanisolvens</name>
    <dbReference type="NCBI Taxonomy" id="384636"/>
    <lineage>
        <taxon>Bacteria</taxon>
        <taxon>Bacillati</taxon>
        <taxon>Bacillota</taxon>
        <taxon>Clostridia</taxon>
        <taxon>Lachnospirales</taxon>
        <taxon>Lachnospiraceae</taxon>
        <taxon>Lacrimispora</taxon>
    </lineage>
</organism>
<evidence type="ECO:0000313" key="14">
    <source>
        <dbReference type="Proteomes" id="UP000237749"/>
    </source>
</evidence>
<dbReference type="InterPro" id="IPR012837">
    <property type="entry name" value="NrdG"/>
</dbReference>
<dbReference type="PIRSF" id="PIRSF000368">
    <property type="entry name" value="NrdG"/>
    <property type="match status" value="1"/>
</dbReference>
<accession>A0A2S6HJF3</accession>
<keyword evidence="14" id="KW-1185">Reference proteome</keyword>
<evidence type="ECO:0000256" key="12">
    <source>
        <dbReference type="PIRNR" id="PIRNR000368"/>
    </source>
</evidence>
<dbReference type="PROSITE" id="PS01087">
    <property type="entry name" value="RADICAL_ACTIVATING"/>
    <property type="match status" value="1"/>
</dbReference>
<evidence type="ECO:0000256" key="8">
    <source>
        <dbReference type="ARBA" id="ARBA00023002"/>
    </source>
</evidence>
<dbReference type="GO" id="GO:0051539">
    <property type="term" value="F:4 iron, 4 sulfur cluster binding"/>
    <property type="evidence" value="ECO:0007669"/>
    <property type="project" value="UniProtKB-KW"/>
</dbReference>
<dbReference type="NCBIfam" id="TIGR02491">
    <property type="entry name" value="NrdG"/>
    <property type="match status" value="1"/>
</dbReference>
<sequence>MYYATIKPTDVANGPGVRVSLFVSGCTHYCKGCFNAEAWDFHYGNEYTKETREQIIRNLDHSYIAGLTLLGGEPMHPENQTEVLNLVEEVRRRFPDKTIWCYTGYDFETDILGDMVKSIPQTRRILDCLDVLVDGKFEEEKKDLKLRFKGSSNQRIIKVPDSLAHQKVILWE</sequence>
<comment type="caution">
    <text evidence="13">The sequence shown here is derived from an EMBL/GenBank/DDBJ whole genome shotgun (WGS) entry which is preliminary data.</text>
</comment>
<dbReference type="Proteomes" id="UP000237749">
    <property type="component" value="Unassembled WGS sequence"/>
</dbReference>
<evidence type="ECO:0000256" key="5">
    <source>
        <dbReference type="ARBA" id="ARBA00022485"/>
    </source>
</evidence>
<evidence type="ECO:0000256" key="10">
    <source>
        <dbReference type="ARBA" id="ARBA00023014"/>
    </source>
</evidence>
<keyword evidence="7" id="KW-0479">Metal-binding</keyword>
<dbReference type="InterPro" id="IPR034457">
    <property type="entry name" value="Organic_radical-activating"/>
</dbReference>
<dbReference type="GO" id="GO:0046872">
    <property type="term" value="F:metal ion binding"/>
    <property type="evidence" value="ECO:0007669"/>
    <property type="project" value="UniProtKB-KW"/>
</dbReference>
<dbReference type="SFLD" id="SFLDG01066">
    <property type="entry name" value="organic_radical-activating_enz"/>
    <property type="match status" value="1"/>
</dbReference>
<dbReference type="EMBL" id="PTJA01000016">
    <property type="protein sequence ID" value="PPK77599.1"/>
    <property type="molecule type" value="Genomic_DNA"/>
</dbReference>
<keyword evidence="8 12" id="KW-0560">Oxidoreductase</keyword>
<comment type="catalytic activity">
    <reaction evidence="11">
        <text>glycyl-[protein] + reduced [flavodoxin] + S-adenosyl-L-methionine = glycin-2-yl radical-[protein] + semiquinone [flavodoxin] + 5'-deoxyadenosine + L-methionine + H(+)</text>
        <dbReference type="Rhea" id="RHEA:61976"/>
        <dbReference type="Rhea" id="RHEA-COMP:10622"/>
        <dbReference type="Rhea" id="RHEA-COMP:14480"/>
        <dbReference type="Rhea" id="RHEA-COMP:15993"/>
        <dbReference type="Rhea" id="RHEA-COMP:15994"/>
        <dbReference type="ChEBI" id="CHEBI:15378"/>
        <dbReference type="ChEBI" id="CHEBI:17319"/>
        <dbReference type="ChEBI" id="CHEBI:29947"/>
        <dbReference type="ChEBI" id="CHEBI:32722"/>
        <dbReference type="ChEBI" id="CHEBI:57618"/>
        <dbReference type="ChEBI" id="CHEBI:57844"/>
        <dbReference type="ChEBI" id="CHEBI:59789"/>
        <dbReference type="ChEBI" id="CHEBI:140311"/>
    </reaction>
</comment>
<evidence type="ECO:0000256" key="11">
    <source>
        <dbReference type="ARBA" id="ARBA00047365"/>
    </source>
</evidence>
<evidence type="ECO:0000256" key="4">
    <source>
        <dbReference type="ARBA" id="ARBA00014281"/>
    </source>
</evidence>
<dbReference type="SUPFAM" id="SSF102114">
    <property type="entry name" value="Radical SAM enzymes"/>
    <property type="match status" value="1"/>
</dbReference>
<comment type="cofactor">
    <cofactor evidence="1">
        <name>[4Fe-4S] cluster</name>
        <dbReference type="ChEBI" id="CHEBI:49883"/>
    </cofactor>
</comment>
<dbReference type="InterPro" id="IPR001989">
    <property type="entry name" value="Radical_activat_CS"/>
</dbReference>
<dbReference type="InterPro" id="IPR013785">
    <property type="entry name" value="Aldolase_TIM"/>
</dbReference>
<protein>
    <recommendedName>
        <fullName evidence="4 12">Anaerobic ribonucleoside-triphosphate reductase-activating protein</fullName>
        <ecNumber evidence="12">1.97.1.-</ecNumber>
    </recommendedName>
</protein>
<keyword evidence="9" id="KW-0408">Iron</keyword>
<dbReference type="RefSeq" id="WP_104439361.1">
    <property type="nucleotide sequence ID" value="NZ_PTJA01000016.1"/>
</dbReference>
<dbReference type="GO" id="GO:0043365">
    <property type="term" value="F:[formate-C-acetyltransferase]-activating enzyme activity"/>
    <property type="evidence" value="ECO:0007669"/>
    <property type="project" value="InterPro"/>
</dbReference>
<dbReference type="Pfam" id="PF13353">
    <property type="entry name" value="Fer4_12"/>
    <property type="match status" value="1"/>
</dbReference>
<dbReference type="SFLD" id="SFLDF00299">
    <property type="entry name" value="anaerobic_ribonucleoside-triph"/>
    <property type="match status" value="1"/>
</dbReference>
<evidence type="ECO:0000256" key="1">
    <source>
        <dbReference type="ARBA" id="ARBA00001966"/>
    </source>
</evidence>
<keyword evidence="5" id="KW-0004">4Fe-4S</keyword>
<reference evidence="13 14" key="1">
    <citation type="submission" date="2018-02" db="EMBL/GenBank/DDBJ databases">
        <title>Genomic Encyclopedia of Archaeal and Bacterial Type Strains, Phase II (KMG-II): from individual species to whole genera.</title>
        <authorList>
            <person name="Goeker M."/>
        </authorList>
    </citation>
    <scope>NUCLEOTIDE SEQUENCE [LARGE SCALE GENOMIC DNA]</scope>
    <source>
        <strain evidence="13 14">DSM 3808</strain>
    </source>
</reference>
<dbReference type="OrthoDB" id="9782387at2"/>
<dbReference type="SFLD" id="SFLDS00029">
    <property type="entry name" value="Radical_SAM"/>
    <property type="match status" value="1"/>
</dbReference>
<evidence type="ECO:0000256" key="2">
    <source>
        <dbReference type="ARBA" id="ARBA00003852"/>
    </source>
</evidence>
<dbReference type="SFLD" id="SFLDG01063">
    <property type="entry name" value="activating_enzymes__group_1"/>
    <property type="match status" value="1"/>
</dbReference>